<dbReference type="PROSITE" id="PS50086">
    <property type="entry name" value="TBC_RABGAP"/>
    <property type="match status" value="1"/>
</dbReference>
<dbReference type="EMBL" id="CAJNOR010000783">
    <property type="protein sequence ID" value="CAF1006320.1"/>
    <property type="molecule type" value="Genomic_DNA"/>
</dbReference>
<dbReference type="Proteomes" id="UP000663828">
    <property type="component" value="Unassembled WGS sequence"/>
</dbReference>
<keyword evidence="5" id="KW-1185">Reference proteome</keyword>
<feature type="region of interest" description="Disordered" evidence="2">
    <location>
        <begin position="455"/>
        <end position="492"/>
    </location>
</feature>
<feature type="compositionally biased region" description="Basic and acidic residues" evidence="2">
    <location>
        <begin position="455"/>
        <end position="465"/>
    </location>
</feature>
<reference evidence="4" key="1">
    <citation type="submission" date="2021-02" db="EMBL/GenBank/DDBJ databases">
        <authorList>
            <person name="Nowell W R."/>
        </authorList>
    </citation>
    <scope>NUCLEOTIDE SEQUENCE</scope>
</reference>
<feature type="region of interest" description="Disordered" evidence="2">
    <location>
        <begin position="374"/>
        <end position="403"/>
    </location>
</feature>
<gene>
    <name evidence="4" type="ORF">XAT740_LOCUS13481</name>
</gene>
<evidence type="ECO:0000256" key="1">
    <source>
        <dbReference type="SAM" id="Coils"/>
    </source>
</evidence>
<dbReference type="Gene3D" id="1.10.8.1310">
    <property type="match status" value="1"/>
</dbReference>
<accession>A0A814H9X0</accession>
<evidence type="ECO:0000259" key="3">
    <source>
        <dbReference type="PROSITE" id="PS50086"/>
    </source>
</evidence>
<evidence type="ECO:0000256" key="2">
    <source>
        <dbReference type="SAM" id="MobiDB-lite"/>
    </source>
</evidence>
<dbReference type="InterPro" id="IPR038830">
    <property type="entry name" value="CCDC186"/>
</dbReference>
<dbReference type="Pfam" id="PF00566">
    <property type="entry name" value="RabGAP-TBC"/>
    <property type="match status" value="1"/>
</dbReference>
<feature type="compositionally biased region" description="Polar residues" evidence="2">
    <location>
        <begin position="919"/>
        <end position="928"/>
    </location>
</feature>
<feature type="compositionally biased region" description="Basic and acidic residues" evidence="2">
    <location>
        <begin position="388"/>
        <end position="400"/>
    </location>
</feature>
<dbReference type="SMART" id="SM00164">
    <property type="entry name" value="TBC"/>
    <property type="match status" value="1"/>
</dbReference>
<dbReference type="InterPro" id="IPR000195">
    <property type="entry name" value="Rab-GAP-TBC_dom"/>
</dbReference>
<comment type="caution">
    <text evidence="4">The sequence shown here is derived from an EMBL/GenBank/DDBJ whole genome shotgun (WGS) entry which is preliminary data.</text>
</comment>
<feature type="coiled-coil region" evidence="1">
    <location>
        <begin position="567"/>
        <end position="726"/>
    </location>
</feature>
<dbReference type="AlphaFoldDB" id="A0A814H9X0"/>
<evidence type="ECO:0000313" key="5">
    <source>
        <dbReference type="Proteomes" id="UP000663828"/>
    </source>
</evidence>
<proteinExistence type="predicted"/>
<dbReference type="PANTHER" id="PTHR18911:SF5">
    <property type="entry name" value="COILED-COIL DOMAIN-CONTAINING PROTEIN 186"/>
    <property type="match status" value="1"/>
</dbReference>
<feature type="compositionally biased region" description="Polar residues" evidence="2">
    <location>
        <begin position="961"/>
        <end position="973"/>
    </location>
</feature>
<dbReference type="GO" id="GO:0099518">
    <property type="term" value="P:vesicle cytoskeletal trafficking"/>
    <property type="evidence" value="ECO:0007669"/>
    <property type="project" value="TreeGrafter"/>
</dbReference>
<name>A0A814H9X0_ADIRI</name>
<dbReference type="Gene3D" id="1.10.472.80">
    <property type="entry name" value="Ypt/Rab-GAP domain of gyp1p, domain 3"/>
    <property type="match status" value="1"/>
</dbReference>
<feature type="coiled-coil region" evidence="1">
    <location>
        <begin position="817"/>
        <end position="862"/>
    </location>
</feature>
<feature type="compositionally biased region" description="Polar residues" evidence="2">
    <location>
        <begin position="472"/>
        <end position="490"/>
    </location>
</feature>
<sequence length="1163" mass="133501">MMGTIDEYHYLDENSSDSDSDHDSAVMEDAHSELISSSITTNGSLSLSDDENFLVVTKTKIDRIEKYLVKNNIEKLQKYAKMNGLISESYRQQIWPLLIHFPTYCPVEFDQVNRKYSCPIDYYAADKNQIESHRYYGQVRMDVERTLKRFPPNYSESDRIELQEELIVIIVKMLIKHDYLNYYQGYHDICLSFLLVLGADLCLPFIDTITKSHFKDFMEPTMKKTCDLLSYLMPLINCINSECAEYMQRGGVGNVMFALSWFITWYSHVLDNLDTILRLYDLFIVSHFLMPIYVAAEVVNFHSKQVLSIDCDMASLHPYLTRLPSDLAVSHWEEIIKRSLQLFRNHHPDTLDVLNDEWRRKCESIDNPSMETILRRRYGTDSSPTDNDEGKTSDTIDHNEQPTPLPRIVLWGVTLTISGLAIYIWNHTQRTDPTTFISLGDFLAQLLDLMDASDHSNDTVGEKPSVDVGDNPTENEPIHNTQETEATETVPSEPLISEDEIKIANLTTTVANQSSEIAELNARLVACQQHYETILARQKDDYSREKQSTVMRYAQAEKAKLDSDKRCDTLLAKNADLTKEKENLQMKLSEFKLMNTKLQQAYDNKAAELNTTRKELEKVKELNQSIDATLKSTLNHLKGESQQLREQRELNERLKRDLNEQREINEQLNSQCKQLTETVQAVPTDDERTQAFDTLLNEHNALKSQLAVVQEENNRFLEKLKSATEDHLALENVIENFRLNAVRDKETNKKLYDDLLAAREQDSIEISRLKQIENLHNQTLADNADLRQLLEKEHQHLELTQKLTEKNSVLQTNYEQLEIVHKKISEHHDSLKKLNEEQHSRIAQLETTETALRDQLKDLEEIFGSLSKSHEEIVKKYDDSLIEIQTLKKKHQANTKDLIKQLQQLQKTKATAHDDASSPALQTSQTRNIPVKENLGDHSSGRGSPTGSYSSLNDMTPPVLISTSDQPSVTSSANNNNNHHHHQQQQHQQLVPADDEQEVVVSIVDIDRQKLIDKLLKQQKLLVRRNEKIEFLNDHIQLLTQDLQNKRKIIQAYAMNADGFMYTSNESDLAKQQLANKTRTNSTSTSLMATLYNRATTTAATGSSSTANKIFDQSAPMTLETSLDIMGKLQSVLEDTLLKNITLKENVDTLSKEIEKLSKRTRK</sequence>
<feature type="region of interest" description="Disordered" evidence="2">
    <location>
        <begin position="909"/>
        <end position="994"/>
    </location>
</feature>
<protein>
    <recommendedName>
        <fullName evidence="3">Rab-GAP TBC domain-containing protein</fullName>
    </recommendedName>
</protein>
<feature type="domain" description="Rab-GAP TBC" evidence="3">
    <location>
        <begin position="85"/>
        <end position="287"/>
    </location>
</feature>
<dbReference type="PANTHER" id="PTHR18911">
    <property type="entry name" value="CTCL TUMOR ANTIGEN HD-CL-01"/>
    <property type="match status" value="1"/>
</dbReference>
<dbReference type="SUPFAM" id="SSF47923">
    <property type="entry name" value="Ypt/Rab-GAP domain of gyp1p"/>
    <property type="match status" value="2"/>
</dbReference>
<dbReference type="InterPro" id="IPR035969">
    <property type="entry name" value="Rab-GAP_TBC_sf"/>
</dbReference>
<keyword evidence="1" id="KW-0175">Coiled coil</keyword>
<dbReference type="GO" id="GO:0005802">
    <property type="term" value="C:trans-Golgi network"/>
    <property type="evidence" value="ECO:0007669"/>
    <property type="project" value="TreeGrafter"/>
</dbReference>
<organism evidence="4 5">
    <name type="scientific">Adineta ricciae</name>
    <name type="common">Rotifer</name>
    <dbReference type="NCBI Taxonomy" id="249248"/>
    <lineage>
        <taxon>Eukaryota</taxon>
        <taxon>Metazoa</taxon>
        <taxon>Spiralia</taxon>
        <taxon>Gnathifera</taxon>
        <taxon>Rotifera</taxon>
        <taxon>Eurotatoria</taxon>
        <taxon>Bdelloidea</taxon>
        <taxon>Adinetida</taxon>
        <taxon>Adinetidae</taxon>
        <taxon>Adineta</taxon>
    </lineage>
</organism>
<feature type="compositionally biased region" description="Polar residues" evidence="2">
    <location>
        <begin position="941"/>
        <end position="954"/>
    </location>
</feature>
<dbReference type="GO" id="GO:0031267">
    <property type="term" value="F:small GTPase binding"/>
    <property type="evidence" value="ECO:0007669"/>
    <property type="project" value="TreeGrafter"/>
</dbReference>
<evidence type="ECO:0000313" key="4">
    <source>
        <dbReference type="EMBL" id="CAF1006320.1"/>
    </source>
</evidence>